<accession>A0A139ATN2</accession>
<evidence type="ECO:0000256" key="1">
    <source>
        <dbReference type="ARBA" id="ARBA00007749"/>
    </source>
</evidence>
<name>A0A139ATN2_GONPJ</name>
<dbReference type="Gene3D" id="3.60.15.10">
    <property type="entry name" value="Ribonuclease Z/Hydroxyacylglutathione hydrolase-like"/>
    <property type="match status" value="1"/>
</dbReference>
<evidence type="ECO:0000256" key="2">
    <source>
        <dbReference type="ARBA" id="ARBA00022723"/>
    </source>
</evidence>
<evidence type="ECO:0000313" key="7">
    <source>
        <dbReference type="Proteomes" id="UP000070544"/>
    </source>
</evidence>
<keyword evidence="7" id="KW-1185">Reference proteome</keyword>
<dbReference type="SMART" id="SM00849">
    <property type="entry name" value="Lactamase_B"/>
    <property type="match status" value="1"/>
</dbReference>
<dbReference type="PANTHER" id="PTHR42978:SF6">
    <property type="entry name" value="QUORUM-QUENCHING LACTONASE YTNP-RELATED"/>
    <property type="match status" value="1"/>
</dbReference>
<dbReference type="Pfam" id="PF00753">
    <property type="entry name" value="Lactamase_B"/>
    <property type="match status" value="1"/>
</dbReference>
<keyword evidence="2" id="KW-0479">Metal-binding</keyword>
<dbReference type="GO" id="GO:0046872">
    <property type="term" value="F:metal ion binding"/>
    <property type="evidence" value="ECO:0007669"/>
    <property type="project" value="UniProtKB-KW"/>
</dbReference>
<keyword evidence="3 6" id="KW-0378">Hydrolase</keyword>
<proteinExistence type="inferred from homology"/>
<keyword evidence="4" id="KW-0862">Zinc</keyword>
<dbReference type="GO" id="GO:0016787">
    <property type="term" value="F:hydrolase activity"/>
    <property type="evidence" value="ECO:0007669"/>
    <property type="project" value="UniProtKB-KW"/>
</dbReference>
<evidence type="ECO:0000313" key="6">
    <source>
        <dbReference type="EMBL" id="KXS20088.1"/>
    </source>
</evidence>
<comment type="similarity">
    <text evidence="1">Belongs to the metallo-beta-lactamase superfamily.</text>
</comment>
<evidence type="ECO:0000256" key="3">
    <source>
        <dbReference type="ARBA" id="ARBA00022801"/>
    </source>
</evidence>
<protein>
    <submittedName>
        <fullName evidence="6">Zn-dependent hydrolase</fullName>
    </submittedName>
</protein>
<organism evidence="6 7">
    <name type="scientific">Gonapodya prolifera (strain JEL478)</name>
    <name type="common">Monoblepharis prolifera</name>
    <dbReference type="NCBI Taxonomy" id="1344416"/>
    <lineage>
        <taxon>Eukaryota</taxon>
        <taxon>Fungi</taxon>
        <taxon>Fungi incertae sedis</taxon>
        <taxon>Chytridiomycota</taxon>
        <taxon>Chytridiomycota incertae sedis</taxon>
        <taxon>Monoblepharidomycetes</taxon>
        <taxon>Monoblepharidales</taxon>
        <taxon>Gonapodyaceae</taxon>
        <taxon>Gonapodya</taxon>
    </lineage>
</organism>
<dbReference type="PANTHER" id="PTHR42978">
    <property type="entry name" value="QUORUM-QUENCHING LACTONASE YTNP-RELATED-RELATED"/>
    <property type="match status" value="1"/>
</dbReference>
<feature type="domain" description="Metallo-beta-lactamase" evidence="5">
    <location>
        <begin position="59"/>
        <end position="266"/>
    </location>
</feature>
<dbReference type="AlphaFoldDB" id="A0A139ATN2"/>
<evidence type="ECO:0000259" key="5">
    <source>
        <dbReference type="SMART" id="SM00849"/>
    </source>
</evidence>
<dbReference type="SUPFAM" id="SSF56281">
    <property type="entry name" value="Metallo-hydrolase/oxidoreductase"/>
    <property type="match status" value="1"/>
</dbReference>
<evidence type="ECO:0000256" key="4">
    <source>
        <dbReference type="ARBA" id="ARBA00022833"/>
    </source>
</evidence>
<dbReference type="InterPro" id="IPR051013">
    <property type="entry name" value="MBL_superfamily_lactonases"/>
</dbReference>
<dbReference type="OrthoDB" id="10250730at2759"/>
<dbReference type="CDD" id="cd16277">
    <property type="entry name" value="metallo-hydrolase-like_MBL-fold"/>
    <property type="match status" value="1"/>
</dbReference>
<dbReference type="InterPro" id="IPR001279">
    <property type="entry name" value="Metallo-B-lactamas"/>
</dbReference>
<dbReference type="Proteomes" id="UP000070544">
    <property type="component" value="Unassembled WGS sequence"/>
</dbReference>
<dbReference type="InterPro" id="IPR036866">
    <property type="entry name" value="RibonucZ/Hydroxyglut_hydro"/>
</dbReference>
<gene>
    <name evidence="6" type="ORF">M427DRAFT_52344</name>
</gene>
<sequence>MLRWTIGDVRITSVPESESLTSPRFLFPDVDKKKLIQIADRHPWLYDHFVTDKGMMRQKIHALVVDTGKERIVVDTCIGNDKKRHNKGWNNLQTDFLSKMNAAGYPPESITHVICTHLHVDHVGWNTRLVGGKWVPTFPNAKYLFAKPEFEHWSQTAYADGDDIFSDSVKPIYDAGLAQLVPLDCKVGECVQLEPTTGHTPGHVSVRIRSRGKTAVITGDMTHTPVQIAEPGYSSGFDSDPEKARQTRHEAFARWSDGATLVIGTHFATPTAGRLVKVGDAYVLDTKIDENAKL</sequence>
<dbReference type="STRING" id="1344416.A0A139ATN2"/>
<reference evidence="6 7" key="1">
    <citation type="journal article" date="2015" name="Genome Biol. Evol.">
        <title>Phylogenomic analyses indicate that early fungi evolved digesting cell walls of algal ancestors of land plants.</title>
        <authorList>
            <person name="Chang Y."/>
            <person name="Wang S."/>
            <person name="Sekimoto S."/>
            <person name="Aerts A.L."/>
            <person name="Choi C."/>
            <person name="Clum A."/>
            <person name="LaButti K.M."/>
            <person name="Lindquist E.A."/>
            <person name="Yee Ngan C."/>
            <person name="Ohm R.A."/>
            <person name="Salamov A.A."/>
            <person name="Grigoriev I.V."/>
            <person name="Spatafora J.W."/>
            <person name="Berbee M.L."/>
        </authorList>
    </citation>
    <scope>NUCLEOTIDE SEQUENCE [LARGE SCALE GENOMIC DNA]</scope>
    <source>
        <strain evidence="6 7">JEL478</strain>
    </source>
</reference>
<dbReference type="EMBL" id="KQ965736">
    <property type="protein sequence ID" value="KXS20088.1"/>
    <property type="molecule type" value="Genomic_DNA"/>
</dbReference>